<organism evidence="12 13">
    <name type="scientific">Taenia crassiceps</name>
    <dbReference type="NCBI Taxonomy" id="6207"/>
    <lineage>
        <taxon>Eukaryota</taxon>
        <taxon>Metazoa</taxon>
        <taxon>Spiralia</taxon>
        <taxon>Lophotrochozoa</taxon>
        <taxon>Platyhelminthes</taxon>
        <taxon>Cestoda</taxon>
        <taxon>Eucestoda</taxon>
        <taxon>Cyclophyllidea</taxon>
        <taxon>Taeniidae</taxon>
        <taxon>Taenia</taxon>
    </lineage>
</organism>
<dbReference type="PROSITE" id="PS00031">
    <property type="entry name" value="NUCLEAR_REC_DBD_1"/>
    <property type="match status" value="1"/>
</dbReference>
<dbReference type="PROSITE" id="PS51030">
    <property type="entry name" value="NUCLEAR_REC_DBD_2"/>
    <property type="match status" value="1"/>
</dbReference>
<keyword evidence="5" id="KW-0238">DNA-binding</keyword>
<feature type="domain" description="NR LBD" evidence="11">
    <location>
        <begin position="850"/>
        <end position="1129"/>
    </location>
</feature>
<comment type="caution">
    <text evidence="12">The sequence shown here is derived from an EMBL/GenBank/DDBJ whole genome shotgun (WGS) entry which is preliminary data.</text>
</comment>
<sequence>MSIDVQQSPSTETSLAPTQAVELANASQTLASLTEKLMESGSAVSAAAGAKFTMTTTTATDTTTTSLNDCFTAIASKLNQSSEVPNGGSAGSETKISSLDLCKLLDSLGVAGPMPAIATGNLHLRSLLGSSVAATTTTAGVPVVKPEVSTSTVSNGQLLQLLRTSLAATPTDSPLPVNGACQLLSIPFPPTLPIAAAQAIPQNDIYLLLQSAILRQMQQQQTAILGGAMEPQTSGASFTATHNVGTAFPPTGVYGPSAAAHPSQAVSTAAEVGGGGGSDGGSLDALMLTNRLQQTIAALTATSGGSSTSPIALLSLEPNPSAPSMVTITSSSAPPPPPPNPPSAEHLMAALGILGLGGGGGDATSGAISSPALGCVNNAVTVTTTTATTPANIVNASELLNQLYSVKQEETKNSDESQQSSGAASKAPPTLAQTTVLVPPPPPPPPSTVTTSTIATSTTFSIRGARNSDGTVEPCLVCGDVASGRHYGVISCEGCKGFFKRSIRGHVNYVCRSNKHCIVNKAFRNRCQYCRMQKCLLVGMRSEAVQNERRLGTTMVPATAVSSSPSLGATMGAGQFSRLSLDSDQPPLLIASHNDDSSISGSGANVHGISGEKATHNCSSASSSPLPPTASASPDTSLADGEVRPNPPQIPLLPKPAISTVGTPPPNVTLAATQPAQQQVNLNEIAAILAAHQKVLPAAVAPISVSRNAAAANNVNSIYNAILASTMTSLASRLSDANANSNSVTGSQSHIVSHASALQIPPPPPPLPLPPPVNRSTNLLNLLRSKVDQDQMEMPLNAVLTAAAAVATNPITENGVCSNSNKAVDATSSSGFVEVTVLPSPSVNHNGNLLVGQMISQMSPSPSPSNASSTSSRPTSRNSRKRRINSGASGASSRKRTSTTVTTPAAAPNAQLQSDLVTTENPSIREMASRVLLVTVDWLKRCGPLDQLPSDLQNELIAFSWVDLFMLGLCQMFGRRLGSLKMEFFGSNQDDDRGLDARPMKPDFSSIVSSFSKAEVTPEEYTYLRYMALFNSGGVRANDATGLNRVREIEQKVQLEFAGFLRESDSQKVNDDGTQRPTEVRTASRGLRLMGLVCGLRRVTSVDVGRVFFPGIWGRTSIDKVIEDLLQVGRNKAVTSSLSVVAKAIEQPTENTTSQIPPITTANNSEAHGGPSETLSAAGPTSKQEEYEMLVQKARRVNEEVVAEGEDEEDEDVPLTIEEKPQSPYQCKPSPPG</sequence>
<evidence type="ECO:0000313" key="13">
    <source>
        <dbReference type="Proteomes" id="UP001651158"/>
    </source>
</evidence>
<keyword evidence="13" id="KW-1185">Reference proteome</keyword>
<keyword evidence="1" id="KW-0479">Metal-binding</keyword>
<dbReference type="InterPro" id="IPR050274">
    <property type="entry name" value="Nuclear_hormone_rcpt_NR2"/>
</dbReference>
<evidence type="ECO:0000313" key="12">
    <source>
        <dbReference type="EMBL" id="KAL5109311.1"/>
    </source>
</evidence>
<dbReference type="Gene3D" id="1.10.565.10">
    <property type="entry name" value="Retinoid X Receptor"/>
    <property type="match status" value="1"/>
</dbReference>
<evidence type="ECO:0000256" key="1">
    <source>
        <dbReference type="ARBA" id="ARBA00022723"/>
    </source>
</evidence>
<feature type="region of interest" description="Disordered" evidence="9">
    <location>
        <begin position="323"/>
        <end position="343"/>
    </location>
</feature>
<evidence type="ECO:0000256" key="7">
    <source>
        <dbReference type="ARBA" id="ARBA00023170"/>
    </source>
</evidence>
<evidence type="ECO:0000256" key="3">
    <source>
        <dbReference type="ARBA" id="ARBA00022833"/>
    </source>
</evidence>
<dbReference type="PANTHER" id="PTHR24083">
    <property type="entry name" value="NUCLEAR HORMONE RECEPTOR"/>
    <property type="match status" value="1"/>
</dbReference>
<dbReference type="PRINTS" id="PR00047">
    <property type="entry name" value="STROIDFINGER"/>
</dbReference>
<feature type="region of interest" description="Disordered" evidence="9">
    <location>
        <begin position="855"/>
        <end position="914"/>
    </location>
</feature>
<dbReference type="Gene3D" id="3.30.50.10">
    <property type="entry name" value="Erythroid Transcription Factor GATA-1, subunit A"/>
    <property type="match status" value="1"/>
</dbReference>
<dbReference type="SMART" id="SM00430">
    <property type="entry name" value="HOLI"/>
    <property type="match status" value="1"/>
</dbReference>
<keyword evidence="6" id="KW-0804">Transcription</keyword>
<dbReference type="InterPro" id="IPR001628">
    <property type="entry name" value="Znf_hrmn_rcpt"/>
</dbReference>
<feature type="compositionally biased region" description="Pro residues" evidence="9">
    <location>
        <begin position="438"/>
        <end position="447"/>
    </location>
</feature>
<feature type="region of interest" description="Disordered" evidence="9">
    <location>
        <begin position="408"/>
        <end position="454"/>
    </location>
</feature>
<feature type="compositionally biased region" description="Polar residues" evidence="9">
    <location>
        <begin position="1148"/>
        <end position="1166"/>
    </location>
</feature>
<feature type="region of interest" description="Disordered" evidence="9">
    <location>
        <begin position="1148"/>
        <end position="1186"/>
    </location>
</feature>
<evidence type="ECO:0000259" key="11">
    <source>
        <dbReference type="PROSITE" id="PS51843"/>
    </source>
</evidence>
<feature type="compositionally biased region" description="Low complexity" evidence="9">
    <location>
        <begin position="898"/>
        <end position="910"/>
    </location>
</feature>
<evidence type="ECO:0000256" key="2">
    <source>
        <dbReference type="ARBA" id="ARBA00022771"/>
    </source>
</evidence>
<keyword evidence="4" id="KW-0805">Transcription regulation</keyword>
<keyword evidence="2" id="KW-0863">Zinc-finger</keyword>
<dbReference type="PROSITE" id="PS51843">
    <property type="entry name" value="NR_LBD"/>
    <property type="match status" value="1"/>
</dbReference>
<dbReference type="SMART" id="SM00399">
    <property type="entry name" value="ZnF_C4"/>
    <property type="match status" value="1"/>
</dbReference>
<name>A0ABR4QI62_9CEST</name>
<dbReference type="CDD" id="cd06916">
    <property type="entry name" value="NR_DBD_like"/>
    <property type="match status" value="1"/>
</dbReference>
<feature type="region of interest" description="Disordered" evidence="9">
    <location>
        <begin position="587"/>
        <end position="663"/>
    </location>
</feature>
<feature type="compositionally biased region" description="Pro residues" evidence="9">
    <location>
        <begin position="645"/>
        <end position="654"/>
    </location>
</feature>
<dbReference type="InterPro" id="IPR013088">
    <property type="entry name" value="Znf_NHR/GATA"/>
</dbReference>
<dbReference type="SUPFAM" id="SSF48508">
    <property type="entry name" value="Nuclear receptor ligand-binding domain"/>
    <property type="match status" value="1"/>
</dbReference>
<evidence type="ECO:0000256" key="6">
    <source>
        <dbReference type="ARBA" id="ARBA00023163"/>
    </source>
</evidence>
<accession>A0ABR4QI62</accession>
<keyword evidence="3" id="KW-0862">Zinc</keyword>
<evidence type="ECO:0000256" key="4">
    <source>
        <dbReference type="ARBA" id="ARBA00023015"/>
    </source>
</evidence>
<dbReference type="InterPro" id="IPR000536">
    <property type="entry name" value="Nucl_hrmn_rcpt_lig-bd"/>
</dbReference>
<feature type="compositionally biased region" description="Pro residues" evidence="9">
    <location>
        <begin position="333"/>
        <end position="342"/>
    </location>
</feature>
<feature type="compositionally biased region" description="Polar residues" evidence="9">
    <location>
        <begin position="1173"/>
        <end position="1182"/>
    </location>
</feature>
<feature type="domain" description="Nuclear receptor" evidence="10">
    <location>
        <begin position="472"/>
        <end position="547"/>
    </location>
</feature>
<keyword evidence="7 12" id="KW-0675">Receptor</keyword>
<evidence type="ECO:0000256" key="9">
    <source>
        <dbReference type="SAM" id="MobiDB-lite"/>
    </source>
</evidence>
<evidence type="ECO:0000259" key="10">
    <source>
        <dbReference type="PROSITE" id="PS51030"/>
    </source>
</evidence>
<feature type="compositionally biased region" description="Low complexity" evidence="9">
    <location>
        <begin position="619"/>
        <end position="640"/>
    </location>
</feature>
<feature type="compositionally biased region" description="Low complexity" evidence="9">
    <location>
        <begin position="428"/>
        <end position="437"/>
    </location>
</feature>
<evidence type="ECO:0000256" key="5">
    <source>
        <dbReference type="ARBA" id="ARBA00023125"/>
    </source>
</evidence>
<feature type="compositionally biased region" description="Acidic residues" evidence="9">
    <location>
        <begin position="1201"/>
        <end position="1213"/>
    </location>
</feature>
<proteinExistence type="predicted"/>
<dbReference type="SUPFAM" id="SSF57716">
    <property type="entry name" value="Glucocorticoid receptor-like (DNA-binding domain)"/>
    <property type="match status" value="1"/>
</dbReference>
<keyword evidence="8" id="KW-0539">Nucleus</keyword>
<evidence type="ECO:0000256" key="8">
    <source>
        <dbReference type="ARBA" id="ARBA00023242"/>
    </source>
</evidence>
<gene>
    <name evidence="12" type="ORF">TcWFU_008204</name>
</gene>
<feature type="region of interest" description="Disordered" evidence="9">
    <location>
        <begin position="1198"/>
        <end position="1233"/>
    </location>
</feature>
<reference evidence="12 13" key="1">
    <citation type="journal article" date="2022" name="Front. Cell. Infect. Microbiol.">
        <title>The Genomes of Two Strains of Taenia crassiceps the Animal Model for the Study of Human Cysticercosis.</title>
        <authorList>
            <person name="Bobes R.J."/>
            <person name="Estrada K."/>
            <person name="Rios-Valencia D.G."/>
            <person name="Calderon-Gallegos A."/>
            <person name="de la Torre P."/>
            <person name="Carrero J.C."/>
            <person name="Sanchez-Flores A."/>
            <person name="Laclette J.P."/>
        </authorList>
    </citation>
    <scope>NUCLEOTIDE SEQUENCE [LARGE SCALE GENOMIC DNA]</scope>
    <source>
        <strain evidence="12">WFUcys</strain>
    </source>
</reference>
<feature type="compositionally biased region" description="Low complexity" evidence="9">
    <location>
        <begin position="864"/>
        <end position="877"/>
    </location>
</feature>
<dbReference type="InterPro" id="IPR035500">
    <property type="entry name" value="NHR-like_dom_sf"/>
</dbReference>
<dbReference type="Pfam" id="PF00104">
    <property type="entry name" value="Hormone_recep"/>
    <property type="match status" value="1"/>
</dbReference>
<dbReference type="EMBL" id="JAKROA010000003">
    <property type="protein sequence ID" value="KAL5109311.1"/>
    <property type="molecule type" value="Genomic_DNA"/>
</dbReference>
<protein>
    <submittedName>
        <fullName evidence="12">Nuclear receptor subfamily 2 group C member 2</fullName>
    </submittedName>
</protein>
<dbReference type="Pfam" id="PF00105">
    <property type="entry name" value="zf-C4"/>
    <property type="match status" value="1"/>
</dbReference>
<dbReference type="Proteomes" id="UP001651158">
    <property type="component" value="Unassembled WGS sequence"/>
</dbReference>